<protein>
    <recommendedName>
        <fullName evidence="2">Ribosome-binding factor A</fullName>
    </recommendedName>
</protein>
<dbReference type="HAMAP" id="MF_00003">
    <property type="entry name" value="RbfA"/>
    <property type="match status" value="1"/>
</dbReference>
<evidence type="ECO:0000256" key="1">
    <source>
        <dbReference type="ARBA" id="ARBA00022517"/>
    </source>
</evidence>
<dbReference type="NCBIfam" id="TIGR00082">
    <property type="entry name" value="rbfA"/>
    <property type="match status" value="1"/>
</dbReference>
<dbReference type="PROSITE" id="PS01319">
    <property type="entry name" value="RBFA"/>
    <property type="match status" value="1"/>
</dbReference>
<name>A0A9X3NE93_9ACTN</name>
<dbReference type="Pfam" id="PF02033">
    <property type="entry name" value="RBFA"/>
    <property type="match status" value="1"/>
</dbReference>
<comment type="subunit">
    <text evidence="2">Monomer. Binds 30S ribosomal subunits, but not 50S ribosomal subunits or 70S ribosomes.</text>
</comment>
<comment type="caution">
    <text evidence="3">The sequence shown here is derived from an EMBL/GenBank/DDBJ whole genome shotgun (WGS) entry which is preliminary data.</text>
</comment>
<dbReference type="InterPro" id="IPR000238">
    <property type="entry name" value="RbfA"/>
</dbReference>
<proteinExistence type="inferred from homology"/>
<organism evidence="3 4">
    <name type="scientific">Solirubrobacter phytolaccae</name>
    <dbReference type="NCBI Taxonomy" id="1404360"/>
    <lineage>
        <taxon>Bacteria</taxon>
        <taxon>Bacillati</taxon>
        <taxon>Actinomycetota</taxon>
        <taxon>Thermoleophilia</taxon>
        <taxon>Solirubrobacterales</taxon>
        <taxon>Solirubrobacteraceae</taxon>
        <taxon>Solirubrobacter</taxon>
    </lineage>
</organism>
<sequence length="114" mass="13031">MTSDRMRRVNEAVREVLSAAITTELKDPRVGFVTVTSVETSPDIRHARVYVSVFGNPGERRRTLQALDNAHGFLQRRVGSELRMKNTPQLQFVYDDTPERGMRITEILDQEDPS</sequence>
<dbReference type="PANTHER" id="PTHR33515:SF1">
    <property type="entry name" value="RIBOSOME-BINDING FACTOR A, CHLOROPLASTIC-RELATED"/>
    <property type="match status" value="1"/>
</dbReference>
<dbReference type="GO" id="GO:0030490">
    <property type="term" value="P:maturation of SSU-rRNA"/>
    <property type="evidence" value="ECO:0007669"/>
    <property type="project" value="UniProtKB-UniRule"/>
</dbReference>
<dbReference type="InterPro" id="IPR015946">
    <property type="entry name" value="KH_dom-like_a/b"/>
</dbReference>
<evidence type="ECO:0000313" key="4">
    <source>
        <dbReference type="Proteomes" id="UP001147653"/>
    </source>
</evidence>
<reference evidence="3" key="1">
    <citation type="submission" date="2022-10" db="EMBL/GenBank/DDBJ databases">
        <title>The WGS of Solirubrobacter phytolaccae KCTC 29190.</title>
        <authorList>
            <person name="Jiang Z."/>
        </authorList>
    </citation>
    <scope>NUCLEOTIDE SEQUENCE</scope>
    <source>
        <strain evidence="3">KCTC 29190</strain>
    </source>
</reference>
<dbReference type="RefSeq" id="WP_270029320.1">
    <property type="nucleotide sequence ID" value="NZ_JAPDDP010000089.1"/>
</dbReference>
<dbReference type="SUPFAM" id="SSF89919">
    <property type="entry name" value="Ribosome-binding factor A, RbfA"/>
    <property type="match status" value="1"/>
</dbReference>
<keyword evidence="4" id="KW-1185">Reference proteome</keyword>
<dbReference type="EMBL" id="JAPDDP010000089">
    <property type="protein sequence ID" value="MDA0184858.1"/>
    <property type="molecule type" value="Genomic_DNA"/>
</dbReference>
<accession>A0A9X3NE93</accession>
<dbReference type="GO" id="GO:0005829">
    <property type="term" value="C:cytosol"/>
    <property type="evidence" value="ECO:0007669"/>
    <property type="project" value="TreeGrafter"/>
</dbReference>
<dbReference type="PANTHER" id="PTHR33515">
    <property type="entry name" value="RIBOSOME-BINDING FACTOR A, CHLOROPLASTIC-RELATED"/>
    <property type="match status" value="1"/>
</dbReference>
<dbReference type="GO" id="GO:0043024">
    <property type="term" value="F:ribosomal small subunit binding"/>
    <property type="evidence" value="ECO:0007669"/>
    <property type="project" value="TreeGrafter"/>
</dbReference>
<dbReference type="InterPro" id="IPR020053">
    <property type="entry name" value="Ribosome-bd_factorA_CS"/>
</dbReference>
<dbReference type="InterPro" id="IPR023799">
    <property type="entry name" value="RbfA_dom_sf"/>
</dbReference>
<dbReference type="AlphaFoldDB" id="A0A9X3NE93"/>
<keyword evidence="2" id="KW-0963">Cytoplasm</keyword>
<dbReference type="Proteomes" id="UP001147653">
    <property type="component" value="Unassembled WGS sequence"/>
</dbReference>
<comment type="similarity">
    <text evidence="2">Belongs to the RbfA family.</text>
</comment>
<keyword evidence="1 2" id="KW-0690">Ribosome biogenesis</keyword>
<dbReference type="Gene3D" id="3.30.300.20">
    <property type="match status" value="1"/>
</dbReference>
<evidence type="ECO:0000313" key="3">
    <source>
        <dbReference type="EMBL" id="MDA0184858.1"/>
    </source>
</evidence>
<evidence type="ECO:0000256" key="2">
    <source>
        <dbReference type="HAMAP-Rule" id="MF_00003"/>
    </source>
</evidence>
<comment type="subcellular location">
    <subcellularLocation>
        <location evidence="2">Cytoplasm</location>
    </subcellularLocation>
</comment>
<comment type="function">
    <text evidence="2">One of several proteins that assist in the late maturation steps of the functional core of the 30S ribosomal subunit. Associates with free 30S ribosomal subunits (but not with 30S subunits that are part of 70S ribosomes or polysomes). Required for efficient processing of 16S rRNA. May interact with the 5'-terminal helix region of 16S rRNA.</text>
</comment>
<gene>
    <name evidence="2 3" type="primary">rbfA</name>
    <name evidence="3" type="ORF">OJ997_31435</name>
</gene>